<dbReference type="SMART" id="SM00593">
    <property type="entry name" value="RUN"/>
    <property type="match status" value="1"/>
</dbReference>
<dbReference type="Gene3D" id="1.10.8.270">
    <property type="entry name" value="putative rabgap domain of human tbc1 domain family member 14 like domains"/>
    <property type="match status" value="1"/>
</dbReference>
<keyword evidence="3" id="KW-0963">Cytoplasm</keyword>
<dbReference type="GeneTree" id="ENSGT00940000156871"/>
<dbReference type="Gene3D" id="1.10.472.80">
    <property type="entry name" value="Ypt/Rab-GAP domain of gyp1p, domain 3"/>
    <property type="match status" value="1"/>
</dbReference>
<evidence type="ECO:0000256" key="2">
    <source>
        <dbReference type="ARBA" id="ARBA00022468"/>
    </source>
</evidence>
<dbReference type="Pfam" id="PF12068">
    <property type="entry name" value="PH_RBD"/>
    <property type="match status" value="1"/>
</dbReference>
<dbReference type="FunFam" id="1.20.58.900:FF:000002">
    <property type="entry name" value="small G protein signaling modulator 1"/>
    <property type="match status" value="1"/>
</dbReference>
<evidence type="ECO:0000259" key="6">
    <source>
        <dbReference type="PROSITE" id="PS50086"/>
    </source>
</evidence>
<dbReference type="GO" id="GO:0005096">
    <property type="term" value="F:GTPase activator activity"/>
    <property type="evidence" value="ECO:0007669"/>
    <property type="project" value="UniProtKB-KW"/>
</dbReference>
<dbReference type="PANTHER" id="PTHR22957:SF187">
    <property type="entry name" value="SMALL G PROTEIN SIGNALING MODULATOR 1"/>
    <property type="match status" value="1"/>
</dbReference>
<dbReference type="Proteomes" id="UP000694383">
    <property type="component" value="Unplaced"/>
</dbReference>
<dbReference type="FunFam" id="1.10.472.80:FF:000004">
    <property type="entry name" value="Small G protein signaling modulator 1"/>
    <property type="match status" value="1"/>
</dbReference>
<evidence type="ECO:0000259" key="7">
    <source>
        <dbReference type="PROSITE" id="PS50826"/>
    </source>
</evidence>
<dbReference type="AlphaFoldDB" id="A0A8C8A040"/>
<evidence type="ECO:0000256" key="4">
    <source>
        <dbReference type="ARBA" id="ARBA00034124"/>
    </source>
</evidence>
<dbReference type="GO" id="GO:0031410">
    <property type="term" value="C:cytoplasmic vesicle"/>
    <property type="evidence" value="ECO:0007669"/>
    <property type="project" value="UniProtKB-ARBA"/>
</dbReference>
<keyword evidence="2" id="KW-0343">GTPase activation</keyword>
<evidence type="ECO:0000256" key="3">
    <source>
        <dbReference type="ARBA" id="ARBA00022490"/>
    </source>
</evidence>
<dbReference type="SUPFAM" id="SSF47923">
    <property type="entry name" value="Ypt/Rab-GAP domain of gyp1p"/>
    <property type="match status" value="2"/>
</dbReference>
<evidence type="ECO:0000256" key="5">
    <source>
        <dbReference type="SAM" id="MobiDB-lite"/>
    </source>
</evidence>
<dbReference type="PROSITE" id="PS50086">
    <property type="entry name" value="TBC_RABGAP"/>
    <property type="match status" value="1"/>
</dbReference>
<dbReference type="CDD" id="cd15784">
    <property type="entry name" value="PH_RUTBC"/>
    <property type="match status" value="1"/>
</dbReference>
<dbReference type="SMART" id="SM00164">
    <property type="entry name" value="TBC"/>
    <property type="match status" value="1"/>
</dbReference>
<dbReference type="FunFam" id="1.10.8.270:FF:000006">
    <property type="entry name" value="Small G protein signaling modulator 2"/>
    <property type="match status" value="1"/>
</dbReference>
<dbReference type="InterPro" id="IPR004012">
    <property type="entry name" value="Run_dom"/>
</dbReference>
<accession>A0A8C8A040</accession>
<dbReference type="Ensembl" id="ENSOSIT00000053720.1">
    <property type="protein sequence ID" value="ENSOSIP00000051150.1"/>
    <property type="gene ID" value="ENSOSIG00000023759.1"/>
</dbReference>
<evidence type="ECO:0000313" key="9">
    <source>
        <dbReference type="Proteomes" id="UP000694383"/>
    </source>
</evidence>
<comment type="subcellular location">
    <subcellularLocation>
        <location evidence="1">Cytoplasm</location>
    </subcellularLocation>
</comment>
<evidence type="ECO:0000313" key="8">
    <source>
        <dbReference type="Ensembl" id="ENSOSIP00000051150.1"/>
    </source>
</evidence>
<feature type="compositionally biased region" description="Low complexity" evidence="5">
    <location>
        <begin position="607"/>
        <end position="632"/>
    </location>
</feature>
<dbReference type="Gene3D" id="1.20.58.900">
    <property type="match status" value="1"/>
</dbReference>
<evidence type="ECO:0000256" key="1">
    <source>
        <dbReference type="ARBA" id="ARBA00004496"/>
    </source>
</evidence>
<feature type="domain" description="RUN" evidence="7">
    <location>
        <begin position="11"/>
        <end position="161"/>
    </location>
</feature>
<dbReference type="InterPro" id="IPR037745">
    <property type="entry name" value="SGSM1/2"/>
</dbReference>
<dbReference type="FunFam" id="2.30.29.230:FF:000001">
    <property type="entry name" value="Small G protein signaling modulator 2"/>
    <property type="match status" value="1"/>
</dbReference>
<reference evidence="8" key="1">
    <citation type="submission" date="2025-08" db="UniProtKB">
        <authorList>
            <consortium name="Ensembl"/>
        </authorList>
    </citation>
    <scope>IDENTIFICATION</scope>
</reference>
<name>A0A8C8A040_9TELE</name>
<dbReference type="InterPro" id="IPR035969">
    <property type="entry name" value="Rab-GAP_TBC_sf"/>
</dbReference>
<feature type="region of interest" description="Disordered" evidence="5">
    <location>
        <begin position="589"/>
        <end position="632"/>
    </location>
</feature>
<comment type="similarity">
    <text evidence="4">Belongs to the RUTBC family.</text>
</comment>
<proteinExistence type="inferred from homology"/>
<dbReference type="InterPro" id="IPR021935">
    <property type="entry name" value="SGSM1/2_RBD"/>
</dbReference>
<dbReference type="InterPro" id="IPR000195">
    <property type="entry name" value="Rab-GAP-TBC_dom"/>
</dbReference>
<protein>
    <submittedName>
        <fullName evidence="8">Small G protein signaling modulator 1b</fullName>
    </submittedName>
</protein>
<dbReference type="Pfam" id="PF02759">
    <property type="entry name" value="RUN"/>
    <property type="match status" value="1"/>
</dbReference>
<reference evidence="8" key="2">
    <citation type="submission" date="2025-09" db="UniProtKB">
        <authorList>
            <consortium name="Ensembl"/>
        </authorList>
    </citation>
    <scope>IDENTIFICATION</scope>
</reference>
<dbReference type="InterPro" id="IPR037213">
    <property type="entry name" value="Run_dom_sf"/>
</dbReference>
<dbReference type="Gene3D" id="2.30.29.230">
    <property type="match status" value="1"/>
</dbReference>
<organism evidence="8 9">
    <name type="scientific">Oryzias sinensis</name>
    <name type="common">Chinese medaka</name>
    <dbReference type="NCBI Taxonomy" id="183150"/>
    <lineage>
        <taxon>Eukaryota</taxon>
        <taxon>Metazoa</taxon>
        <taxon>Chordata</taxon>
        <taxon>Craniata</taxon>
        <taxon>Vertebrata</taxon>
        <taxon>Euteleostomi</taxon>
        <taxon>Actinopterygii</taxon>
        <taxon>Neopterygii</taxon>
        <taxon>Teleostei</taxon>
        <taxon>Neoteleostei</taxon>
        <taxon>Acanthomorphata</taxon>
        <taxon>Ovalentaria</taxon>
        <taxon>Atherinomorphae</taxon>
        <taxon>Beloniformes</taxon>
        <taxon>Adrianichthyidae</taxon>
        <taxon>Oryziinae</taxon>
        <taxon>Oryzias</taxon>
    </lineage>
</organism>
<dbReference type="SUPFAM" id="SSF140741">
    <property type="entry name" value="RUN domain-like"/>
    <property type="match status" value="1"/>
</dbReference>
<dbReference type="PANTHER" id="PTHR22957">
    <property type="entry name" value="TBC1 DOMAIN FAMILY MEMBER GTPASE-ACTIVATING PROTEIN"/>
    <property type="match status" value="1"/>
</dbReference>
<keyword evidence="9" id="KW-1185">Reference proteome</keyword>
<feature type="region of interest" description="Disordered" evidence="5">
    <location>
        <begin position="178"/>
        <end position="202"/>
    </location>
</feature>
<dbReference type="PROSITE" id="PS50826">
    <property type="entry name" value="RUN"/>
    <property type="match status" value="1"/>
</dbReference>
<feature type="domain" description="Rab-GAP TBC" evidence="6">
    <location>
        <begin position="527"/>
        <end position="797"/>
    </location>
</feature>
<dbReference type="Pfam" id="PF00566">
    <property type="entry name" value="RabGAP-TBC"/>
    <property type="match status" value="1"/>
</dbReference>
<sequence length="864" mass="99255">MEEAVTRKFVHADSSHVISFCAVVEACVLHGLKRRIAGLLCTNKVAALFMKVSKTFSPAEELCRKVQELEQLIENSSSLNNDRSRQSRLPYLPPQALKNLWIRTALMEKLLDKIVLYLVENSSAFYDKEAMLMDLVDGPILASLLVGPCALEYTKVKTSDHFWTDPSADELVQRHRIHSGHCRQESPSRRPALIQKRQSSGSMDDRPLMWVKEYVESLHQNSRATLLFGKNNVLVQPRDDMEAIPGYLSLHQTADLMTLKWTPNQLMNGNVGELDSEKSVYWDFAMTIRLEEIVYLHCHQQINSGGTVVLVSQDGIQRPPLHFPKGGHLLQFLTCLETGLLPHGQLDPPLWNQRGKGKVFPKLRKRSPHSSCDSVSDKEDDEATDYVFRILFPGNQIELMALELMDQSVNMWQPTPRKSSCSSCSQNGSSDGSLPNGCNQERAPLKLLCDTMKYQIISRAFYGWLAYCRHLSTVRTHLSALVNTTIVGPDVPCVARGGLSVEVWGNFLKDSSTYEEKEIHRLVYFGGVAPSLRKEVWPFLLGHYEFTMTEKRRLEIDKQMQTLYEQTMKEWQGCEVIVRQREREKHAEALARCSSGTSVERGPIQRDSTISTDSSLSSSSDPQHGNSQSESSCSEQSLCLQQQTQDMYLINLHRIDKDVRRCDRTYWYFTPENLEKLRNIMCSYVWRHLETGYVQGMCDLLAPLLVILDDEVMAFSCFTELMKRMNQNFPHGGAMDSHFANMRSLIQILDSELFELMQQNGDYTHFYFCYRWFLLDFKREMVYDDVFSAWETIWAARHTSSEHFVLFIALALVEMYRDIILGNNMDFTDIIKFFNEMAERHDVPQVLMMARDLVLKVQILIENK</sequence>